<keyword evidence="4 6" id="KW-0472">Membrane</keyword>
<dbReference type="InterPro" id="IPR049326">
    <property type="entry name" value="Rhodopsin_dom_fungi"/>
</dbReference>
<dbReference type="PANTHER" id="PTHR33048">
    <property type="entry name" value="PTH11-LIKE INTEGRAL MEMBRANE PROTEIN (AFU_ORTHOLOGUE AFUA_5G11245)"/>
    <property type="match status" value="1"/>
</dbReference>
<evidence type="ECO:0000256" key="2">
    <source>
        <dbReference type="ARBA" id="ARBA00022692"/>
    </source>
</evidence>
<feature type="transmembrane region" description="Helical" evidence="6">
    <location>
        <begin position="186"/>
        <end position="204"/>
    </location>
</feature>
<comment type="subcellular location">
    <subcellularLocation>
        <location evidence="1">Membrane</location>
        <topology evidence="1">Multi-pass membrane protein</topology>
    </subcellularLocation>
</comment>
<proteinExistence type="inferred from homology"/>
<reference evidence="8" key="1">
    <citation type="journal article" date="2020" name="Stud. Mycol.">
        <title>101 Dothideomycetes genomes: a test case for predicting lifestyles and emergence of pathogens.</title>
        <authorList>
            <person name="Haridas S."/>
            <person name="Albert R."/>
            <person name="Binder M."/>
            <person name="Bloem J."/>
            <person name="Labutti K."/>
            <person name="Salamov A."/>
            <person name="Andreopoulos B."/>
            <person name="Baker S."/>
            <person name="Barry K."/>
            <person name="Bills G."/>
            <person name="Bluhm B."/>
            <person name="Cannon C."/>
            <person name="Castanera R."/>
            <person name="Culley D."/>
            <person name="Daum C."/>
            <person name="Ezra D."/>
            <person name="Gonzalez J."/>
            <person name="Henrissat B."/>
            <person name="Kuo A."/>
            <person name="Liang C."/>
            <person name="Lipzen A."/>
            <person name="Lutzoni F."/>
            <person name="Magnuson J."/>
            <person name="Mondo S."/>
            <person name="Nolan M."/>
            <person name="Ohm R."/>
            <person name="Pangilinan J."/>
            <person name="Park H.-J."/>
            <person name="Ramirez L."/>
            <person name="Alfaro M."/>
            <person name="Sun H."/>
            <person name="Tritt A."/>
            <person name="Yoshinaga Y."/>
            <person name="Zwiers L.-H."/>
            <person name="Turgeon B."/>
            <person name="Goodwin S."/>
            <person name="Spatafora J."/>
            <person name="Crous P."/>
            <person name="Grigoriev I."/>
        </authorList>
    </citation>
    <scope>NUCLEOTIDE SEQUENCE</scope>
    <source>
        <strain evidence="8">CBS 122681</strain>
    </source>
</reference>
<evidence type="ECO:0000313" key="8">
    <source>
        <dbReference type="EMBL" id="KAF2653332.1"/>
    </source>
</evidence>
<protein>
    <recommendedName>
        <fullName evidence="7">Rhodopsin domain-containing protein</fullName>
    </recommendedName>
</protein>
<keyword evidence="9" id="KW-1185">Reference proteome</keyword>
<dbReference type="InterPro" id="IPR052337">
    <property type="entry name" value="SAT4-like"/>
</dbReference>
<evidence type="ECO:0000256" key="4">
    <source>
        <dbReference type="ARBA" id="ARBA00023136"/>
    </source>
</evidence>
<accession>A0A6A6T0U4</accession>
<feature type="transmembrane region" description="Helical" evidence="6">
    <location>
        <begin position="144"/>
        <end position="166"/>
    </location>
</feature>
<dbReference type="Proteomes" id="UP000799324">
    <property type="component" value="Unassembled WGS sequence"/>
</dbReference>
<dbReference type="PANTHER" id="PTHR33048:SF156">
    <property type="entry name" value="INTEGRAL MEMBRANE PROTEIN"/>
    <property type="match status" value="1"/>
</dbReference>
<evidence type="ECO:0000256" key="5">
    <source>
        <dbReference type="ARBA" id="ARBA00038359"/>
    </source>
</evidence>
<keyword evidence="3 6" id="KW-1133">Transmembrane helix</keyword>
<dbReference type="EMBL" id="MU004383">
    <property type="protein sequence ID" value="KAF2653332.1"/>
    <property type="molecule type" value="Genomic_DNA"/>
</dbReference>
<feature type="transmembrane region" description="Helical" evidence="6">
    <location>
        <begin position="64"/>
        <end position="91"/>
    </location>
</feature>
<organism evidence="8 9">
    <name type="scientific">Lophiostoma macrostomum CBS 122681</name>
    <dbReference type="NCBI Taxonomy" id="1314788"/>
    <lineage>
        <taxon>Eukaryota</taxon>
        <taxon>Fungi</taxon>
        <taxon>Dikarya</taxon>
        <taxon>Ascomycota</taxon>
        <taxon>Pezizomycotina</taxon>
        <taxon>Dothideomycetes</taxon>
        <taxon>Pleosporomycetidae</taxon>
        <taxon>Pleosporales</taxon>
        <taxon>Lophiostomataceae</taxon>
        <taxon>Lophiostoma</taxon>
    </lineage>
</organism>
<dbReference type="AlphaFoldDB" id="A0A6A6T0U4"/>
<evidence type="ECO:0000256" key="6">
    <source>
        <dbReference type="SAM" id="Phobius"/>
    </source>
</evidence>
<gene>
    <name evidence="8" type="ORF">K491DRAFT_634041</name>
</gene>
<dbReference type="GO" id="GO:0016020">
    <property type="term" value="C:membrane"/>
    <property type="evidence" value="ECO:0007669"/>
    <property type="project" value="UniProtKB-SubCell"/>
</dbReference>
<sequence>MVKIGGAGRHMVALAFTGETDKIVTRFKIDKAEQYIYMASVTFPKLAILTLYMRIFSTRVYRNLAYGTGAVIVATCVAGMISSSVICRPFAYNWNKGIPGTCGDVKASYRYIGIPGIITDVVMVVLPLPALYRLQVATHMKIGLLATFIAGGFGLVTSILRTATFFEEDLFKDPTYNCVRTITWTIVEPSVYLMAACMPSFRALKRRF</sequence>
<evidence type="ECO:0000259" key="7">
    <source>
        <dbReference type="Pfam" id="PF20684"/>
    </source>
</evidence>
<evidence type="ECO:0000256" key="1">
    <source>
        <dbReference type="ARBA" id="ARBA00004141"/>
    </source>
</evidence>
<evidence type="ECO:0000313" key="9">
    <source>
        <dbReference type="Proteomes" id="UP000799324"/>
    </source>
</evidence>
<feature type="transmembrane region" description="Helical" evidence="6">
    <location>
        <begin position="111"/>
        <end position="132"/>
    </location>
</feature>
<feature type="transmembrane region" description="Helical" evidence="6">
    <location>
        <begin position="35"/>
        <end position="52"/>
    </location>
</feature>
<evidence type="ECO:0000256" key="3">
    <source>
        <dbReference type="ARBA" id="ARBA00022989"/>
    </source>
</evidence>
<name>A0A6A6T0U4_9PLEO</name>
<comment type="similarity">
    <text evidence="5">Belongs to the SAT4 family.</text>
</comment>
<feature type="non-terminal residue" evidence="8">
    <location>
        <position position="208"/>
    </location>
</feature>
<dbReference type="OrthoDB" id="5329176at2759"/>
<feature type="domain" description="Rhodopsin" evidence="7">
    <location>
        <begin position="3"/>
        <end position="206"/>
    </location>
</feature>
<keyword evidence="2 6" id="KW-0812">Transmembrane</keyword>
<dbReference type="Pfam" id="PF20684">
    <property type="entry name" value="Fung_rhodopsin"/>
    <property type="match status" value="1"/>
</dbReference>